<sequence>MSETLQIEVYWSFRSPWSYLATRRLRQWQDQYQLQVNFKPVYPIAVRTPEFFHTVNPQWFSYFMTDVFRVAEFLALPFVWPNPDPVNQYVDDEGLRQTATDQPHIERLTQLGILAAELGQGIEFADEISSLIWGGTANWHKGDLLAEAAARAGLDLVAMEVRLSAEEDRLEALIEHNQIAHAKTGHWGVPTCSFNGEPFFGQDRLDVLLWRLKKEGLTSRG</sequence>
<proteinExistence type="inferred from homology"/>
<gene>
    <name evidence="4" type="ORF">GP2143_10787</name>
</gene>
<dbReference type="eggNOG" id="COG3917">
    <property type="taxonomic scope" value="Bacteria"/>
</dbReference>
<feature type="domain" description="DSBA-like thioredoxin" evidence="3">
    <location>
        <begin position="6"/>
        <end position="211"/>
    </location>
</feature>
<name>A0YE44_9GAMM</name>
<dbReference type="InterPro" id="IPR051924">
    <property type="entry name" value="GST_Kappa/NadH"/>
</dbReference>
<evidence type="ECO:0000259" key="3">
    <source>
        <dbReference type="Pfam" id="PF01323"/>
    </source>
</evidence>
<evidence type="ECO:0000313" key="4">
    <source>
        <dbReference type="EMBL" id="EAW31078.1"/>
    </source>
</evidence>
<dbReference type="SUPFAM" id="SSF52833">
    <property type="entry name" value="Thioredoxin-like"/>
    <property type="match status" value="1"/>
</dbReference>
<dbReference type="InterPro" id="IPR036249">
    <property type="entry name" value="Thioredoxin-like_sf"/>
</dbReference>
<comment type="caution">
    <text evidence="4">The sequence shown here is derived from an EMBL/GenBank/DDBJ whole genome shotgun (WGS) entry which is preliminary data.</text>
</comment>
<dbReference type="InterPro" id="IPR001853">
    <property type="entry name" value="DSBA-like_thioredoxin_dom"/>
</dbReference>
<dbReference type="AlphaFoldDB" id="A0YE44"/>
<reference evidence="4 5" key="1">
    <citation type="journal article" date="2010" name="J. Bacteriol.">
        <title>Genome sequence of the oligotrophic marine Gammaproteobacterium HTCC2143, isolated from the Oregon Coast.</title>
        <authorList>
            <person name="Oh H.M."/>
            <person name="Kang I."/>
            <person name="Ferriera S."/>
            <person name="Giovannoni S.J."/>
            <person name="Cho J.C."/>
        </authorList>
    </citation>
    <scope>NUCLEOTIDE SEQUENCE [LARGE SCALE GENOMIC DNA]</scope>
    <source>
        <strain evidence="4 5">HTCC2143</strain>
    </source>
</reference>
<evidence type="ECO:0000256" key="2">
    <source>
        <dbReference type="PIRSR" id="PIRSR006386-1"/>
    </source>
</evidence>
<accession>A0YE44</accession>
<comment type="similarity">
    <text evidence="1">Belongs to the GST superfamily. NadH family.</text>
</comment>
<dbReference type="GO" id="GO:0016491">
    <property type="term" value="F:oxidoreductase activity"/>
    <property type="evidence" value="ECO:0007669"/>
    <property type="project" value="InterPro"/>
</dbReference>
<dbReference type="OrthoDB" id="5244108at2"/>
<dbReference type="Pfam" id="PF01323">
    <property type="entry name" value="DSBA"/>
    <property type="match status" value="1"/>
</dbReference>
<dbReference type="GO" id="GO:0018845">
    <property type="term" value="F:2-hydroxychromene-2-carboxylate isomerase activity"/>
    <property type="evidence" value="ECO:0007669"/>
    <property type="project" value="UniProtKB-UniRule"/>
</dbReference>
<protein>
    <recommendedName>
        <fullName evidence="1">2-hydroxychromene-2-carboxylate isomerase</fullName>
        <ecNumber evidence="1">5.99.1.4</ecNumber>
    </recommendedName>
</protein>
<evidence type="ECO:0000256" key="1">
    <source>
        <dbReference type="PIRNR" id="PIRNR006386"/>
    </source>
</evidence>
<comment type="catalytic activity">
    <reaction evidence="1">
        <text>2-hydroxychromene-2-carboxylate = (3E)-4-(2-hydroxyphenyl)-2-oxobut-3-enoate</text>
        <dbReference type="Rhea" id="RHEA:27401"/>
        <dbReference type="ChEBI" id="CHEBI:59350"/>
        <dbReference type="ChEBI" id="CHEBI:59353"/>
        <dbReference type="EC" id="5.99.1.4"/>
    </reaction>
</comment>
<feature type="active site" description="Nucleophile" evidence="2">
    <location>
        <position position="15"/>
    </location>
</feature>
<dbReference type="InterPro" id="IPR014440">
    <property type="entry name" value="HCCAis_GSTk"/>
</dbReference>
<dbReference type="Gene3D" id="3.40.30.10">
    <property type="entry name" value="Glutaredoxin"/>
    <property type="match status" value="1"/>
</dbReference>
<keyword evidence="5" id="KW-1185">Reference proteome</keyword>
<keyword evidence="1" id="KW-0413">Isomerase</keyword>
<dbReference type="EC" id="5.99.1.4" evidence="1"/>
<organism evidence="4 5">
    <name type="scientific">marine gamma proteobacterium HTCC2143</name>
    <dbReference type="NCBI Taxonomy" id="247633"/>
    <lineage>
        <taxon>Bacteria</taxon>
        <taxon>Pseudomonadati</taxon>
        <taxon>Pseudomonadota</taxon>
        <taxon>Gammaproteobacteria</taxon>
        <taxon>Cellvibrionales</taxon>
        <taxon>Spongiibacteraceae</taxon>
        <taxon>BD1-7 clade</taxon>
    </lineage>
</organism>
<dbReference type="PANTHER" id="PTHR42943">
    <property type="entry name" value="GLUTATHIONE S-TRANSFERASE KAPPA"/>
    <property type="match status" value="1"/>
</dbReference>
<evidence type="ECO:0000313" key="5">
    <source>
        <dbReference type="Proteomes" id="UP000004931"/>
    </source>
</evidence>
<dbReference type="EMBL" id="AAVT01000005">
    <property type="protein sequence ID" value="EAW31078.1"/>
    <property type="molecule type" value="Genomic_DNA"/>
</dbReference>
<dbReference type="PANTHER" id="PTHR42943:SF2">
    <property type="entry name" value="GLUTATHIONE S-TRANSFERASE KAPPA 1"/>
    <property type="match status" value="1"/>
</dbReference>
<dbReference type="PIRSF" id="PIRSF006386">
    <property type="entry name" value="HCCAis_GSTk"/>
    <property type="match status" value="1"/>
</dbReference>
<dbReference type="STRING" id="247633.GP2143_10787"/>
<dbReference type="Proteomes" id="UP000004931">
    <property type="component" value="Unassembled WGS sequence"/>
</dbReference>